<dbReference type="SMART" id="SM00060">
    <property type="entry name" value="FN3"/>
    <property type="match status" value="2"/>
</dbReference>
<keyword evidence="5" id="KW-1133">Transmembrane helix</keyword>
<dbReference type="RefSeq" id="XP_018330039.1">
    <property type="nucleotide sequence ID" value="XM_018474537.1"/>
</dbReference>
<keyword evidence="5" id="KW-0472">Membrane</keyword>
<dbReference type="CDD" id="cd00063">
    <property type="entry name" value="FN3"/>
    <property type="match status" value="2"/>
</dbReference>
<dbReference type="InterPro" id="IPR003599">
    <property type="entry name" value="Ig_sub"/>
</dbReference>
<dbReference type="Gene3D" id="2.60.40.10">
    <property type="entry name" value="Immunoglobulins"/>
    <property type="match status" value="4"/>
</dbReference>
<dbReference type="STRING" id="224129.A0A1W4X1S3"/>
<feature type="region of interest" description="Disordered" evidence="4">
    <location>
        <begin position="447"/>
        <end position="466"/>
    </location>
</feature>
<dbReference type="InterPro" id="IPR036116">
    <property type="entry name" value="FN3_sf"/>
</dbReference>
<evidence type="ECO:0000256" key="3">
    <source>
        <dbReference type="SAM" id="Coils"/>
    </source>
</evidence>
<feature type="region of interest" description="Disordered" evidence="4">
    <location>
        <begin position="472"/>
        <end position="511"/>
    </location>
</feature>
<dbReference type="InterPro" id="IPR013098">
    <property type="entry name" value="Ig_I-set"/>
</dbReference>
<feature type="compositionally biased region" description="Acidic residues" evidence="4">
    <location>
        <begin position="1022"/>
        <end position="1034"/>
    </location>
</feature>
<keyword evidence="1" id="KW-0677">Repeat</keyword>
<organism evidence="8 9">
    <name type="scientific">Agrilus planipennis</name>
    <name type="common">Emerald ash borer</name>
    <name type="synonym">Agrilus marcopoli</name>
    <dbReference type="NCBI Taxonomy" id="224129"/>
    <lineage>
        <taxon>Eukaryota</taxon>
        <taxon>Metazoa</taxon>
        <taxon>Ecdysozoa</taxon>
        <taxon>Arthropoda</taxon>
        <taxon>Hexapoda</taxon>
        <taxon>Insecta</taxon>
        <taxon>Pterygota</taxon>
        <taxon>Neoptera</taxon>
        <taxon>Endopterygota</taxon>
        <taxon>Coleoptera</taxon>
        <taxon>Polyphaga</taxon>
        <taxon>Elateriformia</taxon>
        <taxon>Buprestoidea</taxon>
        <taxon>Buprestidae</taxon>
        <taxon>Agrilinae</taxon>
        <taxon>Agrilus</taxon>
    </lineage>
</organism>
<dbReference type="SMART" id="SM00408">
    <property type="entry name" value="IGc2"/>
    <property type="match status" value="2"/>
</dbReference>
<evidence type="ECO:0000313" key="8">
    <source>
        <dbReference type="Proteomes" id="UP000192223"/>
    </source>
</evidence>
<feature type="compositionally biased region" description="Polar residues" evidence="4">
    <location>
        <begin position="1345"/>
        <end position="1357"/>
    </location>
</feature>
<feature type="region of interest" description="Disordered" evidence="4">
    <location>
        <begin position="1136"/>
        <end position="1188"/>
    </location>
</feature>
<dbReference type="FunCoup" id="A0A1W4X1S3">
    <property type="interactions" value="4"/>
</dbReference>
<dbReference type="Proteomes" id="UP000192223">
    <property type="component" value="Unplaced"/>
</dbReference>
<feature type="compositionally biased region" description="Polar residues" evidence="4">
    <location>
        <begin position="642"/>
        <end position="680"/>
    </location>
</feature>
<evidence type="ECO:0000256" key="4">
    <source>
        <dbReference type="SAM" id="MobiDB-lite"/>
    </source>
</evidence>
<dbReference type="InterPro" id="IPR003961">
    <property type="entry name" value="FN3_dom"/>
</dbReference>
<dbReference type="KEGG" id="apln:108740276"/>
<feature type="compositionally biased region" description="Low complexity" evidence="4">
    <location>
        <begin position="728"/>
        <end position="743"/>
    </location>
</feature>
<name>A0A1W4X1S3_AGRPL</name>
<dbReference type="FunFam" id="2.60.40.10:FF:000612">
    <property type="entry name" value="palladin isoform X1"/>
    <property type="match status" value="1"/>
</dbReference>
<dbReference type="InterPro" id="IPR013783">
    <property type="entry name" value="Ig-like_fold"/>
</dbReference>
<feature type="compositionally biased region" description="Low complexity" evidence="4">
    <location>
        <begin position="687"/>
        <end position="699"/>
    </location>
</feature>
<dbReference type="PANTHER" id="PTHR13817">
    <property type="entry name" value="TITIN"/>
    <property type="match status" value="1"/>
</dbReference>
<reference evidence="9" key="1">
    <citation type="submission" date="2025-08" db="UniProtKB">
        <authorList>
            <consortium name="RefSeq"/>
        </authorList>
    </citation>
    <scope>IDENTIFICATION</scope>
    <source>
        <tissue evidence="9">Entire body</tissue>
    </source>
</reference>
<dbReference type="SMART" id="SM00409">
    <property type="entry name" value="IG"/>
    <property type="match status" value="2"/>
</dbReference>
<feature type="region of interest" description="Disordered" evidence="4">
    <location>
        <begin position="1084"/>
        <end position="1116"/>
    </location>
</feature>
<proteinExistence type="predicted"/>
<feature type="compositionally biased region" description="Basic and acidic residues" evidence="4">
    <location>
        <begin position="1042"/>
        <end position="1052"/>
    </location>
</feature>
<dbReference type="PANTHER" id="PTHR13817:SF167">
    <property type="entry name" value="MYOMESIN AND MYOSIN BINDING PROTEIN"/>
    <property type="match status" value="1"/>
</dbReference>
<gene>
    <name evidence="9" type="primary">LOC108740276</name>
</gene>
<evidence type="ECO:0000256" key="5">
    <source>
        <dbReference type="SAM" id="Phobius"/>
    </source>
</evidence>
<dbReference type="InterPro" id="IPR003598">
    <property type="entry name" value="Ig_sub2"/>
</dbReference>
<dbReference type="OrthoDB" id="6107607at2759"/>
<dbReference type="PROSITE" id="PS50835">
    <property type="entry name" value="IG_LIKE"/>
    <property type="match status" value="2"/>
</dbReference>
<accession>A0A1W4X1S3</accession>
<dbReference type="InterPro" id="IPR007110">
    <property type="entry name" value="Ig-like_dom"/>
</dbReference>
<protein>
    <submittedName>
        <fullName evidence="9">Muscle M-line assembly protein unc-89 isoform X1</fullName>
    </submittedName>
</protein>
<feature type="compositionally biased region" description="Polar residues" evidence="4">
    <location>
        <begin position="599"/>
        <end position="614"/>
    </location>
</feature>
<feature type="domain" description="Ig-like" evidence="6">
    <location>
        <begin position="133"/>
        <end position="221"/>
    </location>
</feature>
<dbReference type="GO" id="GO:0030154">
    <property type="term" value="P:cell differentiation"/>
    <property type="evidence" value="ECO:0007669"/>
    <property type="project" value="UniProtKB-ARBA"/>
</dbReference>
<dbReference type="FunFam" id="2.60.40.10:FF:000031">
    <property type="entry name" value="Myosin-binding protein C, slow type"/>
    <property type="match status" value="1"/>
</dbReference>
<dbReference type="PROSITE" id="PS50853">
    <property type="entry name" value="FN3"/>
    <property type="match status" value="2"/>
</dbReference>
<feature type="region of interest" description="Disordered" evidence="4">
    <location>
        <begin position="1"/>
        <end position="33"/>
    </location>
</feature>
<evidence type="ECO:0000259" key="6">
    <source>
        <dbReference type="PROSITE" id="PS50835"/>
    </source>
</evidence>
<feature type="domain" description="Ig-like" evidence="6">
    <location>
        <begin position="225"/>
        <end position="319"/>
    </location>
</feature>
<keyword evidence="2" id="KW-0393">Immunoglobulin domain</keyword>
<evidence type="ECO:0000256" key="2">
    <source>
        <dbReference type="ARBA" id="ARBA00023319"/>
    </source>
</evidence>
<feature type="compositionally biased region" description="Polar residues" evidence="4">
    <location>
        <begin position="761"/>
        <end position="774"/>
    </location>
</feature>
<dbReference type="CDD" id="cd00096">
    <property type="entry name" value="Ig"/>
    <property type="match status" value="1"/>
</dbReference>
<feature type="compositionally biased region" description="Polar residues" evidence="4">
    <location>
        <begin position="541"/>
        <end position="558"/>
    </location>
</feature>
<feature type="region of interest" description="Disordered" evidence="4">
    <location>
        <begin position="1254"/>
        <end position="1364"/>
    </location>
</feature>
<feature type="compositionally biased region" description="Basic and acidic residues" evidence="4">
    <location>
        <begin position="1146"/>
        <end position="1156"/>
    </location>
</feature>
<feature type="compositionally biased region" description="Polar residues" evidence="4">
    <location>
        <begin position="623"/>
        <end position="634"/>
    </location>
</feature>
<feature type="domain" description="Fibronectin type-III" evidence="7">
    <location>
        <begin position="28"/>
        <end position="127"/>
    </location>
</feature>
<feature type="compositionally biased region" description="Low complexity" evidence="4">
    <location>
        <begin position="1282"/>
        <end position="1294"/>
    </location>
</feature>
<keyword evidence="3" id="KW-0175">Coiled coil</keyword>
<evidence type="ECO:0000259" key="7">
    <source>
        <dbReference type="PROSITE" id="PS50853"/>
    </source>
</evidence>
<sequence>MGNISGKPHHRPRNKKQVRWKAADRPLPPGKPQFVPDAYSLPDVITLCWNPPKSDGGSPIDGYLVEHRRCGSTHWIKSTPLLISIPEVSLSGLDPGWRYQFRVSAENAVGMSMPSEISEPLTVTLQRSAVTAPRFTEELRDTVGLENEKIEFVVHYMGQPPPKISWFKDGFEIFSSRRTRILTDNDRSTLTIHQAALSDEGEIKCTATNRTGHASTRAILKLEAPPSIRLPRQYEEGLLFEIGEVVRLKVSVAGRPTPLVFWSHNGESLRNDERHEIENGDRFSTVKINEVVRSDRGEYQVKAVNKLGEDVSSFLVTITDKPSPPGRARVVMTLGRSVTLSWKSPEDDGGCKIGNYIIEYYRVGWDVWLKAATCRQLTTVLGDLIEGSEYKFRVKAESPYGISEPSEESDPVFIPDPRRGVMGQRSRAKSQPPDLLPNEYIAISYEPKMEPQPRSRSSSRTEKHVTISEITDVIPPVRPKRTKSKSAPQTPLQSPAVSRRQTNTSVIDKGMFDRASLARELAYGSPGMKTKRPEEIVANVGINNEQRPTSPIFKTQLHTKPPLHPNSENILKRPTSPPGNIQQHPQRPLSPNIDDQSKRNQAIQQNLSRPTSPAVSILRSPSPMENKQIIQQRPTSPPVDFNRNNSTQSPIIFQRPSVDSNRNNSVQSSIPTQGPMSSSADFHKNNSTQSSMTMQGSQTLKKSNEKLPVQQKLKSPSPTRKFVEERFTTTSGNNSSSNVESTNLPVEKGELQSKKSDIEPSLTTRGMRSFSKSPSPEFLPYKNKHERQRSPNKLDFMGSSKDRDDTNSGSTEFMLVLLPEEGPNGHRDLSDIRFDFDEVSVPPPLSLSAPELGAEPPQFELIRSASSTDILRELQMRRVFEAAAAEEDELRKRREEAKVAVEELKFDIPKIQINSKDPDSSLIERIPSFRRRLSGGSIPHHMLVSQKRQSLRGAALDNISENKIHKFEFSLEDKRELFKTRQRSGSQELEELEIEKARHKAGSERGNVPKKEIAVIDENVWEEESVEGSDEELSMSESNPSDEERYVKEKVPSRNIDVDEEPIYHPGRMLLKNSVKNTDKEPFEILTKPCPLPDPSFVPKPILKKRDDEKYAPDKPIRKDIEQKLHGISQNIFSVEHKQRSSSPRPPDHLNVERKSIASKAESFPTIEESKLERNLSPEPTKRRKSNEEIRAVADHYGDILRSYGNVKKTTPHLYLDRDELKAAAEEQSTENLEEIEKSVERLHVPNRKQFEGFGNVEEYQERSRSRTVSLSSDDGDRSLSQRRGSSSSSFSSIRQRRNSSTPDQPKSLKSRSRTRSLSKSSAHEENWSNLRAPPSPQAGRRASPSPQRRNSLTNPQPIHKQQRKVLREITTQTSGFDDHYLPYPRVPTPEQQLMLVQAEVKARSTIDYMTDLAMFFVACWLYLFHNELLAIPVLLIMVYRQLKEEIVKRLPKWMLPKKKRKQRR</sequence>
<dbReference type="CTD" id="110525"/>
<dbReference type="Pfam" id="PF00041">
    <property type="entry name" value="fn3"/>
    <property type="match status" value="2"/>
</dbReference>
<dbReference type="InterPro" id="IPR050964">
    <property type="entry name" value="Striated_Muscle_Regulatory"/>
</dbReference>
<feature type="compositionally biased region" description="Basic and acidic residues" evidence="4">
    <location>
        <begin position="747"/>
        <end position="758"/>
    </location>
</feature>
<keyword evidence="5" id="KW-0812">Transmembrane</keyword>
<evidence type="ECO:0000256" key="1">
    <source>
        <dbReference type="ARBA" id="ARBA00022737"/>
    </source>
</evidence>
<feature type="domain" description="Fibronectin type-III" evidence="7">
    <location>
        <begin position="324"/>
        <end position="417"/>
    </location>
</feature>
<feature type="compositionally biased region" description="Polar residues" evidence="4">
    <location>
        <begin position="485"/>
        <end position="506"/>
    </location>
</feature>
<feature type="transmembrane region" description="Helical" evidence="5">
    <location>
        <begin position="1413"/>
        <end position="1440"/>
    </location>
</feature>
<dbReference type="PRINTS" id="PR00014">
    <property type="entry name" value="FNTYPEIII"/>
</dbReference>
<dbReference type="InParanoid" id="A0A1W4X1S3"/>
<dbReference type="GO" id="GO:0009653">
    <property type="term" value="P:anatomical structure morphogenesis"/>
    <property type="evidence" value="ECO:0007669"/>
    <property type="project" value="UniProtKB-ARBA"/>
</dbReference>
<feature type="region of interest" description="Disordered" evidence="4">
    <location>
        <begin position="541"/>
        <end position="808"/>
    </location>
</feature>
<feature type="compositionally biased region" description="Basic residues" evidence="4">
    <location>
        <begin position="7"/>
        <end position="19"/>
    </location>
</feature>
<dbReference type="FunFam" id="2.60.40.10:FF:001806">
    <property type="entry name" value="Blast:Twitchin"/>
    <property type="match status" value="1"/>
</dbReference>
<dbReference type="Pfam" id="PF07679">
    <property type="entry name" value="I-set"/>
    <property type="match status" value="2"/>
</dbReference>
<dbReference type="SUPFAM" id="SSF48726">
    <property type="entry name" value="Immunoglobulin"/>
    <property type="match status" value="2"/>
</dbReference>
<dbReference type="InterPro" id="IPR036179">
    <property type="entry name" value="Ig-like_dom_sf"/>
</dbReference>
<feature type="compositionally biased region" description="Basic and acidic residues" evidence="4">
    <location>
        <begin position="1104"/>
        <end position="1116"/>
    </location>
</feature>
<feature type="coiled-coil region" evidence="3">
    <location>
        <begin position="880"/>
        <end position="907"/>
    </location>
</feature>
<feature type="region of interest" description="Disordered" evidence="4">
    <location>
        <begin position="1022"/>
        <end position="1060"/>
    </location>
</feature>
<evidence type="ECO:0000313" key="9">
    <source>
        <dbReference type="RefSeq" id="XP_018330039.1"/>
    </source>
</evidence>
<dbReference type="GeneID" id="108740276"/>
<keyword evidence="8" id="KW-1185">Reference proteome</keyword>
<dbReference type="SUPFAM" id="SSF49265">
    <property type="entry name" value="Fibronectin type III"/>
    <property type="match status" value="2"/>
</dbReference>